<dbReference type="GO" id="GO:0006260">
    <property type="term" value="P:DNA replication"/>
    <property type="evidence" value="ECO:0007669"/>
    <property type="project" value="InterPro"/>
</dbReference>
<dbReference type="InterPro" id="IPR036977">
    <property type="entry name" value="DNA_primase_Znf_CHC2"/>
</dbReference>
<dbReference type="AlphaFoldDB" id="A0A518AN57"/>
<dbReference type="InterPro" id="IPR034154">
    <property type="entry name" value="TOPRIM_DnaG/twinkle"/>
</dbReference>
<evidence type="ECO:0000313" key="2">
    <source>
        <dbReference type="EMBL" id="QDU56162.1"/>
    </source>
</evidence>
<protein>
    <recommendedName>
        <fullName evidence="4">Regulatory protein RepA</fullName>
    </recommendedName>
</protein>
<dbReference type="InterPro" id="IPR027417">
    <property type="entry name" value="P-loop_NTPase"/>
</dbReference>
<dbReference type="RefSeq" id="WP_145246911.1">
    <property type="nucleotide sequence ID" value="NZ_CP036278.1"/>
</dbReference>
<gene>
    <name evidence="2" type="ORF">Pan181_23660</name>
</gene>
<dbReference type="SUPFAM" id="SSF57783">
    <property type="entry name" value="Zinc beta-ribbon"/>
    <property type="match status" value="1"/>
</dbReference>
<evidence type="ECO:0000313" key="3">
    <source>
        <dbReference type="Proteomes" id="UP000315750"/>
    </source>
</evidence>
<dbReference type="Pfam" id="PF13155">
    <property type="entry name" value="Toprim_2"/>
    <property type="match status" value="1"/>
</dbReference>
<dbReference type="Pfam" id="PF13481">
    <property type="entry name" value="AAA_25"/>
    <property type="match status" value="1"/>
</dbReference>
<sequence>MNTDPVQQVLDRLEGVRQSGKQWSAQCPAHEDRTASLSVCRGDDGRCLIHCHAGCDTKDVVAAMRLDLSDLMYEDGLAGHYTNGQSKSVQSSAQKPKKQKLYSGKVLATYDYTDPEGNLLYQVRRHEAIDETGAVVPGKKTFRQWHQDASGNWVSGRGDAELVPYELPRLLESSDIRFIFEGEKDCDAANEIGLTATTNVSGAGKWTDSLAKYFADTNVVIVPDNDEPGRMHAQQVAASLHGVAESVRILELPNLPPKGDFSDWLDIEFGDSAEPDDIAKRMTKLAIATTEWTPADAPQEPESDAKQVMAPIAKFTVDQLREQHPKLHEPVVDGLFRKGEIFNIVGATKSNKSWTGYGILFSIGSGRPWLDRFETRRGRVLLIDNELHAATLSNRLASVITAMGLDHEDYADTVEVWSLRGNMRTLPQLMREFDDVPHGHYSFILLDARYRFSAEGSNENSNDENRDFYNCADQLAAKTGAAVGMVHHSTKGDQADKRVTDVGSGGGSQSRAADSHLVLREHVDEGCMVLDAAVRSFKRIDPVVLRWEFPLWRVDEQANPKDLKGARTKQQEQRAEADAEADKAIVAALMNERLSIRKIRETVGMGRDRVERRLDALQSQGHVAYELTNVGGNKCREYYIPNEALEGGGLG</sequence>
<reference evidence="2 3" key="1">
    <citation type="submission" date="2019-02" db="EMBL/GenBank/DDBJ databases">
        <title>Deep-cultivation of Planctomycetes and their phenomic and genomic characterization uncovers novel biology.</title>
        <authorList>
            <person name="Wiegand S."/>
            <person name="Jogler M."/>
            <person name="Boedeker C."/>
            <person name="Pinto D."/>
            <person name="Vollmers J."/>
            <person name="Rivas-Marin E."/>
            <person name="Kohn T."/>
            <person name="Peeters S.H."/>
            <person name="Heuer A."/>
            <person name="Rast P."/>
            <person name="Oberbeckmann S."/>
            <person name="Bunk B."/>
            <person name="Jeske O."/>
            <person name="Meyerdierks A."/>
            <person name="Storesund J.E."/>
            <person name="Kallscheuer N."/>
            <person name="Luecker S."/>
            <person name="Lage O.M."/>
            <person name="Pohl T."/>
            <person name="Merkel B.J."/>
            <person name="Hornburger P."/>
            <person name="Mueller R.-W."/>
            <person name="Bruemmer F."/>
            <person name="Labrenz M."/>
            <person name="Spormann A.M."/>
            <person name="Op den Camp H."/>
            <person name="Overmann J."/>
            <person name="Amann R."/>
            <person name="Jetten M.S.M."/>
            <person name="Mascher T."/>
            <person name="Medema M.H."/>
            <person name="Devos D.P."/>
            <person name="Kaster A.-K."/>
            <person name="Ovreas L."/>
            <person name="Rohde M."/>
            <person name="Galperin M.Y."/>
            <person name="Jogler C."/>
        </authorList>
    </citation>
    <scope>NUCLEOTIDE SEQUENCE [LARGE SCALE GENOMIC DNA]</scope>
    <source>
        <strain evidence="2 3">Pan181</strain>
    </source>
</reference>
<dbReference type="Gene3D" id="3.40.1360.10">
    <property type="match status" value="1"/>
</dbReference>
<dbReference type="GO" id="GO:0003677">
    <property type="term" value="F:DNA binding"/>
    <property type="evidence" value="ECO:0007669"/>
    <property type="project" value="InterPro"/>
</dbReference>
<organism evidence="2 3">
    <name type="scientific">Aeoliella mucimassa</name>
    <dbReference type="NCBI Taxonomy" id="2527972"/>
    <lineage>
        <taxon>Bacteria</taxon>
        <taxon>Pseudomonadati</taxon>
        <taxon>Planctomycetota</taxon>
        <taxon>Planctomycetia</taxon>
        <taxon>Pirellulales</taxon>
        <taxon>Lacipirellulaceae</taxon>
        <taxon>Aeoliella</taxon>
    </lineage>
</organism>
<dbReference type="Gene3D" id="3.40.50.300">
    <property type="entry name" value="P-loop containing nucleotide triphosphate hydrolases"/>
    <property type="match status" value="1"/>
</dbReference>
<feature type="region of interest" description="Disordered" evidence="1">
    <location>
        <begin position="488"/>
        <end position="513"/>
    </location>
</feature>
<evidence type="ECO:0000256" key="1">
    <source>
        <dbReference type="SAM" id="MobiDB-lite"/>
    </source>
</evidence>
<accession>A0A518AN57</accession>
<dbReference type="GO" id="GO:0008270">
    <property type="term" value="F:zinc ion binding"/>
    <property type="evidence" value="ECO:0007669"/>
    <property type="project" value="InterPro"/>
</dbReference>
<dbReference type="EMBL" id="CP036278">
    <property type="protein sequence ID" value="QDU56162.1"/>
    <property type="molecule type" value="Genomic_DNA"/>
</dbReference>
<dbReference type="Proteomes" id="UP000315750">
    <property type="component" value="Chromosome"/>
</dbReference>
<evidence type="ECO:0008006" key="4">
    <source>
        <dbReference type="Google" id="ProtNLM"/>
    </source>
</evidence>
<dbReference type="OrthoDB" id="263048at2"/>
<feature type="compositionally biased region" description="Basic and acidic residues" evidence="1">
    <location>
        <begin position="490"/>
        <end position="500"/>
    </location>
</feature>
<dbReference type="Gene3D" id="3.90.580.10">
    <property type="entry name" value="Zinc finger, CHC2-type domain"/>
    <property type="match status" value="1"/>
</dbReference>
<name>A0A518AN57_9BACT</name>
<keyword evidence="3" id="KW-1185">Reference proteome</keyword>
<dbReference type="KEGG" id="amuc:Pan181_23660"/>
<dbReference type="CDD" id="cd01029">
    <property type="entry name" value="TOPRIM_primases"/>
    <property type="match status" value="1"/>
</dbReference>
<dbReference type="SUPFAM" id="SSF52540">
    <property type="entry name" value="P-loop containing nucleoside triphosphate hydrolases"/>
    <property type="match status" value="1"/>
</dbReference>
<proteinExistence type="predicted"/>